<dbReference type="PANTHER" id="PTHR23514">
    <property type="entry name" value="BYPASS OF STOP CODON PROTEIN 6"/>
    <property type="match status" value="1"/>
</dbReference>
<feature type="region of interest" description="Disordered" evidence="5">
    <location>
        <begin position="413"/>
        <end position="443"/>
    </location>
</feature>
<gene>
    <name evidence="8" type="ORF">SAMN05421803_1274</name>
</gene>
<evidence type="ECO:0000256" key="4">
    <source>
        <dbReference type="ARBA" id="ARBA00023136"/>
    </source>
</evidence>
<evidence type="ECO:0000256" key="3">
    <source>
        <dbReference type="ARBA" id="ARBA00022989"/>
    </source>
</evidence>
<evidence type="ECO:0000256" key="5">
    <source>
        <dbReference type="SAM" id="MobiDB-lite"/>
    </source>
</evidence>
<evidence type="ECO:0000313" key="8">
    <source>
        <dbReference type="EMBL" id="SHK66149.1"/>
    </source>
</evidence>
<comment type="subcellular location">
    <subcellularLocation>
        <location evidence="1">Cell membrane</location>
        <topology evidence="1">Multi-pass membrane protein</topology>
    </subcellularLocation>
</comment>
<feature type="transmembrane region" description="Helical" evidence="6">
    <location>
        <begin position="360"/>
        <end position="381"/>
    </location>
</feature>
<evidence type="ECO:0000313" key="9">
    <source>
        <dbReference type="Proteomes" id="UP000184452"/>
    </source>
</evidence>
<dbReference type="RefSeq" id="WP_073383577.1">
    <property type="nucleotide sequence ID" value="NZ_FQZK01000027.1"/>
</dbReference>
<keyword evidence="3 6" id="KW-1133">Transmembrane helix</keyword>
<dbReference type="PANTHER" id="PTHR23514:SF13">
    <property type="entry name" value="INNER MEMBRANE PROTEIN YBJJ"/>
    <property type="match status" value="1"/>
</dbReference>
<feature type="transmembrane region" description="Helical" evidence="6">
    <location>
        <begin position="233"/>
        <end position="249"/>
    </location>
</feature>
<dbReference type="Gene3D" id="1.20.1250.20">
    <property type="entry name" value="MFS general substrate transporter like domains"/>
    <property type="match status" value="2"/>
</dbReference>
<feature type="compositionally biased region" description="Polar residues" evidence="5">
    <location>
        <begin position="431"/>
        <end position="443"/>
    </location>
</feature>
<dbReference type="InterPro" id="IPR011701">
    <property type="entry name" value="MFS"/>
</dbReference>
<dbReference type="PROSITE" id="PS50850">
    <property type="entry name" value="MFS"/>
    <property type="match status" value="1"/>
</dbReference>
<dbReference type="AlphaFoldDB" id="A0A1M6UAF9"/>
<feature type="transmembrane region" description="Helical" evidence="6">
    <location>
        <begin position="114"/>
        <end position="132"/>
    </location>
</feature>
<evidence type="ECO:0000256" key="6">
    <source>
        <dbReference type="SAM" id="Phobius"/>
    </source>
</evidence>
<feature type="transmembrane region" description="Helical" evidence="6">
    <location>
        <begin position="153"/>
        <end position="173"/>
    </location>
</feature>
<keyword evidence="4 6" id="KW-0472">Membrane</keyword>
<accession>A0A1M6UAF9</accession>
<feature type="transmembrane region" description="Helical" evidence="6">
    <location>
        <begin position="269"/>
        <end position="289"/>
    </location>
</feature>
<feature type="transmembrane region" description="Helical" evidence="6">
    <location>
        <begin position="387"/>
        <end position="409"/>
    </location>
</feature>
<dbReference type="STRING" id="758803.SAMN05421803_1274"/>
<dbReference type="CDD" id="cd17393">
    <property type="entry name" value="MFS_MosC_like"/>
    <property type="match status" value="1"/>
</dbReference>
<dbReference type="SUPFAM" id="SSF103473">
    <property type="entry name" value="MFS general substrate transporter"/>
    <property type="match status" value="1"/>
</dbReference>
<dbReference type="EMBL" id="FQZK01000027">
    <property type="protein sequence ID" value="SHK66149.1"/>
    <property type="molecule type" value="Genomic_DNA"/>
</dbReference>
<dbReference type="GO" id="GO:0022857">
    <property type="term" value="F:transmembrane transporter activity"/>
    <property type="evidence" value="ECO:0007669"/>
    <property type="project" value="InterPro"/>
</dbReference>
<dbReference type="InterPro" id="IPR020846">
    <property type="entry name" value="MFS_dom"/>
</dbReference>
<dbReference type="InterPro" id="IPR051788">
    <property type="entry name" value="MFS_Transporter"/>
</dbReference>
<dbReference type="Proteomes" id="UP000184452">
    <property type="component" value="Unassembled WGS sequence"/>
</dbReference>
<name>A0A1M6UAF9_9ACTN</name>
<feature type="domain" description="Major facilitator superfamily (MFS) profile" evidence="7">
    <location>
        <begin position="25"/>
        <end position="412"/>
    </location>
</feature>
<dbReference type="InterPro" id="IPR036259">
    <property type="entry name" value="MFS_trans_sf"/>
</dbReference>
<protein>
    <submittedName>
        <fullName evidence="8">Fucose permease</fullName>
    </submittedName>
</protein>
<dbReference type="OrthoDB" id="151222at2"/>
<dbReference type="GO" id="GO:0005886">
    <property type="term" value="C:plasma membrane"/>
    <property type="evidence" value="ECO:0007669"/>
    <property type="project" value="UniProtKB-SubCell"/>
</dbReference>
<feature type="transmembrane region" description="Helical" evidence="6">
    <location>
        <begin position="91"/>
        <end position="108"/>
    </location>
</feature>
<feature type="transmembrane region" description="Helical" evidence="6">
    <location>
        <begin position="326"/>
        <end position="348"/>
    </location>
</feature>
<feature type="transmembrane region" description="Helical" evidence="6">
    <location>
        <begin position="301"/>
        <end position="320"/>
    </location>
</feature>
<proteinExistence type="predicted"/>
<feature type="compositionally biased region" description="Low complexity" evidence="5">
    <location>
        <begin position="417"/>
        <end position="428"/>
    </location>
</feature>
<reference evidence="8 9" key="1">
    <citation type="submission" date="2016-11" db="EMBL/GenBank/DDBJ databases">
        <authorList>
            <person name="Jaros S."/>
            <person name="Januszkiewicz K."/>
            <person name="Wedrychowicz H."/>
        </authorList>
    </citation>
    <scope>NUCLEOTIDE SEQUENCE [LARGE SCALE GENOMIC DNA]</scope>
    <source>
        <strain evidence="8 9">CGMCC 4.5723</strain>
    </source>
</reference>
<evidence type="ECO:0000256" key="1">
    <source>
        <dbReference type="ARBA" id="ARBA00004651"/>
    </source>
</evidence>
<sequence>MTAPDSPTAPGPAGRTPVDRQVRGARAAVSLLFLTNGALYANLVPRYPEIKAALELGNAEYGLAIAAFPAGALVAGMAAGPVIRRFRSARVAAFGTVLTALGMLAAALGPTWAALAGALLLAGAFDAIVDVAQNAHGLRVQRLYKRSVLNSFHALWSVGAVTGGLMGAAATGLGVSPGLHLAVAAVLLSAVALTAYRWTLPGPDRVEPLEEARAGAGGAGAGRAVSGAAWTKYAVLAALAVISIAGIMVEDAGSTWGAVYLSDHLGATASLAAFGYIALVGAQFVGRIAGDGLTDRFGQRAVARAGGAIAALGLGTALLFPSVPGTIAGFAAAGFGVATLIPSAMHAADELRGLKPGTGLALVSWLMRVGFLCSPPVVGAIADATSLRTGLMVVPLAGLAVVLLAGALADRSGRAPGGPRAAQAPEGASPENPTTSGAESPAR</sequence>
<organism evidence="8 9">
    <name type="scientific">Nocardiopsis flavescens</name>
    <dbReference type="NCBI Taxonomy" id="758803"/>
    <lineage>
        <taxon>Bacteria</taxon>
        <taxon>Bacillati</taxon>
        <taxon>Actinomycetota</taxon>
        <taxon>Actinomycetes</taxon>
        <taxon>Streptosporangiales</taxon>
        <taxon>Nocardiopsidaceae</taxon>
        <taxon>Nocardiopsis</taxon>
    </lineage>
</organism>
<evidence type="ECO:0000259" key="7">
    <source>
        <dbReference type="PROSITE" id="PS50850"/>
    </source>
</evidence>
<dbReference type="Pfam" id="PF07690">
    <property type="entry name" value="MFS_1"/>
    <property type="match status" value="1"/>
</dbReference>
<keyword evidence="2 6" id="KW-0812">Transmembrane</keyword>
<feature type="transmembrane region" description="Helical" evidence="6">
    <location>
        <begin position="179"/>
        <end position="196"/>
    </location>
</feature>
<keyword evidence="9" id="KW-1185">Reference proteome</keyword>
<feature type="transmembrane region" description="Helical" evidence="6">
    <location>
        <begin position="61"/>
        <end position="79"/>
    </location>
</feature>
<evidence type="ECO:0000256" key="2">
    <source>
        <dbReference type="ARBA" id="ARBA00022692"/>
    </source>
</evidence>